<evidence type="ECO:0000256" key="1">
    <source>
        <dbReference type="SAM" id="Phobius"/>
    </source>
</evidence>
<name>A0A976ILM7_BRELC</name>
<proteinExistence type="predicted"/>
<protein>
    <submittedName>
        <fullName evidence="3">Uncharacterized protein</fullName>
    </submittedName>
</protein>
<keyword evidence="1" id="KW-0472">Membrane</keyword>
<dbReference type="InterPro" id="IPR029044">
    <property type="entry name" value="Nucleotide-diphossugar_trans"/>
</dbReference>
<evidence type="ECO:0000313" key="4">
    <source>
        <dbReference type="Proteomes" id="UP000294530"/>
    </source>
</evidence>
<keyword evidence="1" id="KW-1133">Transmembrane helix</keyword>
<dbReference type="EMBL" id="SHOA02000026">
    <property type="protein sequence ID" value="TDH74046.1"/>
    <property type="molecule type" value="Genomic_DNA"/>
</dbReference>
<organism evidence="3 4">
    <name type="scientific">Bremia lactucae</name>
    <name type="common">Lettuce downy mildew</name>
    <dbReference type="NCBI Taxonomy" id="4779"/>
    <lineage>
        <taxon>Eukaryota</taxon>
        <taxon>Sar</taxon>
        <taxon>Stramenopiles</taxon>
        <taxon>Oomycota</taxon>
        <taxon>Peronosporomycetes</taxon>
        <taxon>Peronosporales</taxon>
        <taxon>Peronosporaceae</taxon>
        <taxon>Bremia</taxon>
    </lineage>
</organism>
<sequence>MLRHAGREWSVFMRQPVLPRHSKQVHSWLRHVTLLRALLFACAVFLCWGYTQLLVRYGSISPIATVLFTTAYNGRSVSDVPPPSPPWRPPFRVVVSLTTTPNRLKNVMDSVRSLLTQHLIPDQIYVNIPIGPMKRHPDKLYDDTKIPSELIQLYPRVRVHRCVDDGPATKLLGALRQETNASTLIVTLDDDFVYPPALVASLAWEAVAKPEDALGVCGWGMLPMWHRVGVVPAYVPYFMRPNGRYVDILQACCGNAYRRGFFTDIEALADIPSICVTVDDVWIAGYLRTIEHRKSAVISKRLDPVDPQWKKDEARSSERQMTLSSFNHEKMVHYKCVQALEEKFQHKWIRNYEAQT</sequence>
<dbReference type="KEGG" id="blac:94350572"/>
<dbReference type="SUPFAM" id="SSF53448">
    <property type="entry name" value="Nucleotide-diphospho-sugar transferases"/>
    <property type="match status" value="1"/>
</dbReference>
<evidence type="ECO:0000313" key="3">
    <source>
        <dbReference type="EMBL" id="TDH74046.1"/>
    </source>
</evidence>
<dbReference type="Proteomes" id="UP000294530">
    <property type="component" value="Unassembled WGS sequence"/>
</dbReference>
<dbReference type="AlphaFoldDB" id="A0A976ILM7"/>
<reference evidence="3 4" key="1">
    <citation type="journal article" date="2021" name="Genome Biol.">
        <title>AFLAP: assembly-free linkage analysis pipeline using k-mers from genome sequencing data.</title>
        <authorList>
            <person name="Fletcher K."/>
            <person name="Zhang L."/>
            <person name="Gil J."/>
            <person name="Han R."/>
            <person name="Cavanaugh K."/>
            <person name="Michelmore R."/>
        </authorList>
    </citation>
    <scope>NUCLEOTIDE SEQUENCE [LARGE SCALE GENOMIC DNA]</scope>
    <source>
        <strain evidence="3 4">SF5</strain>
    </source>
</reference>
<dbReference type="GeneID" id="94350572"/>
<accession>A0A976ILM7</accession>
<comment type="caution">
    <text evidence="3">The sequence shown here is derived from an EMBL/GenBank/DDBJ whole genome shotgun (WGS) entry which is preliminary data.</text>
</comment>
<dbReference type="OrthoDB" id="414863at2759"/>
<dbReference type="RefSeq" id="XP_067823544.1">
    <property type="nucleotide sequence ID" value="XM_067964901.1"/>
</dbReference>
<keyword evidence="4" id="KW-1185">Reference proteome</keyword>
<dbReference type="EMBL" id="SHOA02000009">
    <property type="protein sequence ID" value="TDH73793.1"/>
    <property type="molecule type" value="Genomic_DNA"/>
</dbReference>
<feature type="transmembrane region" description="Helical" evidence="1">
    <location>
        <begin position="33"/>
        <end position="51"/>
    </location>
</feature>
<keyword evidence="1" id="KW-0812">Transmembrane</keyword>
<reference evidence="3" key="2">
    <citation type="submission" date="2021-07" db="EMBL/GenBank/DDBJ databases">
        <authorList>
            <person name="Fletcher K."/>
        </authorList>
    </citation>
    <scope>NUCLEOTIDE SEQUENCE</scope>
    <source>
        <strain evidence="3">SF5</strain>
    </source>
</reference>
<gene>
    <name evidence="3" type="ORF">CCR75_006834</name>
    <name evidence="2" type="ORF">CCR75_006841</name>
</gene>
<evidence type="ECO:0000313" key="2">
    <source>
        <dbReference type="EMBL" id="TDH73793.1"/>
    </source>
</evidence>